<evidence type="ECO:0000259" key="1">
    <source>
        <dbReference type="Pfam" id="PF06938"/>
    </source>
</evidence>
<dbReference type="InterPro" id="IPR048341">
    <property type="entry name" value="DUF1285_N"/>
</dbReference>
<dbReference type="STRING" id="314283.MED297_16329"/>
<name>A4BDY4_9GAMM</name>
<dbReference type="Pfam" id="PF06938">
    <property type="entry name" value="DUF1285_N"/>
    <property type="match status" value="1"/>
</dbReference>
<dbReference type="HOGENOM" id="CLU_096796_0_0_6"/>
<reference evidence="2 3" key="1">
    <citation type="submission" date="2006-02" db="EMBL/GenBank/DDBJ databases">
        <authorList>
            <person name="Pinhassi J."/>
            <person name="Pedros-Alio C."/>
            <person name="Ferriera S."/>
            <person name="Johnson J."/>
            <person name="Kravitz S."/>
            <person name="Halpern A."/>
            <person name="Remington K."/>
            <person name="Beeson K."/>
            <person name="Tran B."/>
            <person name="Rogers Y.-H."/>
            <person name="Friedman R."/>
            <person name="Venter J.C."/>
        </authorList>
    </citation>
    <scope>NUCLEOTIDE SEQUENCE [LARGE SCALE GENOMIC DNA]</scope>
    <source>
        <strain evidence="2 3">MED297</strain>
    </source>
</reference>
<evidence type="ECO:0000313" key="3">
    <source>
        <dbReference type="Proteomes" id="UP000005953"/>
    </source>
</evidence>
<dbReference type="EMBL" id="AAOE01000008">
    <property type="protein sequence ID" value="EAR09743.1"/>
    <property type="molecule type" value="Genomic_DNA"/>
</dbReference>
<feature type="domain" description="DUF1285" evidence="1">
    <location>
        <begin position="19"/>
        <end position="84"/>
    </location>
</feature>
<accession>A4BDY4</accession>
<evidence type="ECO:0000313" key="2">
    <source>
        <dbReference type="EMBL" id="EAR09743.1"/>
    </source>
</evidence>
<protein>
    <recommendedName>
        <fullName evidence="1">DUF1285 domain-containing protein</fullName>
    </recommendedName>
</protein>
<proteinExistence type="predicted"/>
<keyword evidence="3" id="KW-1185">Reference proteome</keyword>
<dbReference type="Gene3D" id="3.10.540.10">
    <property type="entry name" value="duf1285 like domain"/>
    <property type="match status" value="1"/>
</dbReference>
<dbReference type="Proteomes" id="UP000005953">
    <property type="component" value="Unassembled WGS sequence"/>
</dbReference>
<dbReference type="AlphaFoldDB" id="A4BDY4"/>
<sequence length="176" mass="20762">MMSDRLTEMLSYIKDIKTPPVEQWNPEHCADMDLIIARNGEWIHEGRIMTRKKMVRLFASILKQEGDEFYLVTPVEKVRITVENTPFLITSAELIEDRWFLTNNLGEVREFTKDCQLDIEDDQNPILYWRRNLTARVNQSVMYQWQMHALDHGGLTEEGLFLNSGDDRICIGRLER</sequence>
<organism evidence="2 3">
    <name type="scientific">Reinekea blandensis MED297</name>
    <dbReference type="NCBI Taxonomy" id="314283"/>
    <lineage>
        <taxon>Bacteria</taxon>
        <taxon>Pseudomonadati</taxon>
        <taxon>Pseudomonadota</taxon>
        <taxon>Gammaproteobacteria</taxon>
        <taxon>Oceanospirillales</taxon>
        <taxon>Saccharospirillaceae</taxon>
        <taxon>Reinekea</taxon>
    </lineage>
</organism>
<gene>
    <name evidence="2" type="ORF">MED297_16329</name>
</gene>
<comment type="caution">
    <text evidence="2">The sequence shown here is derived from an EMBL/GenBank/DDBJ whole genome shotgun (WGS) entry which is preliminary data.</text>
</comment>